<dbReference type="InterPro" id="IPR036770">
    <property type="entry name" value="Ankyrin_rpt-contain_sf"/>
</dbReference>
<dbReference type="EMBL" id="GDID01004213">
    <property type="protein sequence ID" value="JAP92393.1"/>
    <property type="molecule type" value="Transcribed_RNA"/>
</dbReference>
<name>A0A146K6E5_9EUKA</name>
<feature type="non-terminal residue" evidence="2">
    <location>
        <position position="454"/>
    </location>
</feature>
<organism evidence="2">
    <name type="scientific">Trepomonas sp. PC1</name>
    <dbReference type="NCBI Taxonomy" id="1076344"/>
    <lineage>
        <taxon>Eukaryota</taxon>
        <taxon>Metamonada</taxon>
        <taxon>Diplomonadida</taxon>
        <taxon>Hexamitidae</taxon>
        <taxon>Hexamitinae</taxon>
        <taxon>Trepomonas</taxon>
    </lineage>
</organism>
<reference evidence="2" key="1">
    <citation type="submission" date="2015-07" db="EMBL/GenBank/DDBJ databases">
        <title>Adaptation to a free-living lifestyle via gene acquisitions in the diplomonad Trepomonas sp. PC1.</title>
        <authorList>
            <person name="Xu F."/>
            <person name="Jerlstrom-Hultqvist J."/>
            <person name="Kolisko M."/>
            <person name="Simpson A.G.B."/>
            <person name="Roger A.J."/>
            <person name="Svard S.G."/>
            <person name="Andersson J.O."/>
        </authorList>
    </citation>
    <scope>NUCLEOTIDE SEQUENCE</scope>
    <source>
        <strain evidence="2">PC1</strain>
    </source>
</reference>
<evidence type="ECO:0000256" key="1">
    <source>
        <dbReference type="SAM" id="MobiDB-lite"/>
    </source>
</evidence>
<proteinExistence type="predicted"/>
<evidence type="ECO:0008006" key="3">
    <source>
        <dbReference type="Google" id="ProtNLM"/>
    </source>
</evidence>
<feature type="non-terminal residue" evidence="2">
    <location>
        <position position="1"/>
    </location>
</feature>
<gene>
    <name evidence="2" type="ORF">TPC1_15682</name>
</gene>
<protein>
    <recommendedName>
        <fullName evidence="3">Ankyrin repeat-containing protein</fullName>
    </recommendedName>
</protein>
<dbReference type="AlphaFoldDB" id="A0A146K6E5"/>
<feature type="compositionally biased region" description="Polar residues" evidence="1">
    <location>
        <begin position="424"/>
        <end position="438"/>
    </location>
</feature>
<evidence type="ECO:0000313" key="2">
    <source>
        <dbReference type="EMBL" id="JAP92393.1"/>
    </source>
</evidence>
<sequence>ENNEWLEACKHDNLQYIKQNKEQASQQYEMRDFEVQQSQHEPQFTEIAKMRLRAQKYPYDIIIPGITGLMYAAIYNNKEIVLELMKEECMLFTKYDCHIPVNTQSPFMQPIFNNQTVSQKFNLNKISNYVNIPCNSSIIDLCIYLERWPILLQILEYVSQQPIPFQDQIFQHVNQLYQSHLMLMIRLPESFKVFEQYQELLIETEFEFENVMGENATYIAALYGNYQYFKYFLSLSWTERFKSMIEIQLDQSQFGRDILTVFQKHPSSGSHKCLKLYQQFLNNRFPEPPKWLNVQTTNKNLETIELNIAPKIVPKETQSIFEDMKDTVNQNVSKITSQLNIQQSKESTSEIGQVFKKDQQKFTDIVDSQQIFRLSGVNSKEFPEKKELNKMIEIKPLETIESQKRSSSNPKTDSTSHKSALHNIVSSNSKSGEGQSTDLMFDMDAVNRGSIERL</sequence>
<dbReference type="SUPFAM" id="SSF48403">
    <property type="entry name" value="Ankyrin repeat"/>
    <property type="match status" value="1"/>
</dbReference>
<accession>A0A146K6E5</accession>
<feature type="region of interest" description="Disordered" evidence="1">
    <location>
        <begin position="399"/>
        <end position="441"/>
    </location>
</feature>